<comment type="caution">
    <text evidence="1">The sequence shown here is derived from an EMBL/GenBank/DDBJ whole genome shotgun (WGS) entry which is preliminary data.</text>
</comment>
<organism evidence="1 2">
    <name type="scientific">Racocetra persica</name>
    <dbReference type="NCBI Taxonomy" id="160502"/>
    <lineage>
        <taxon>Eukaryota</taxon>
        <taxon>Fungi</taxon>
        <taxon>Fungi incertae sedis</taxon>
        <taxon>Mucoromycota</taxon>
        <taxon>Glomeromycotina</taxon>
        <taxon>Glomeromycetes</taxon>
        <taxon>Diversisporales</taxon>
        <taxon>Gigasporaceae</taxon>
        <taxon>Racocetra</taxon>
    </lineage>
</organism>
<reference evidence="1" key="1">
    <citation type="submission" date="2021-06" db="EMBL/GenBank/DDBJ databases">
        <authorList>
            <person name="Kallberg Y."/>
            <person name="Tangrot J."/>
            <person name="Rosling A."/>
        </authorList>
    </citation>
    <scope>NUCLEOTIDE SEQUENCE</scope>
    <source>
        <strain evidence="1">MA461A</strain>
    </source>
</reference>
<dbReference type="Proteomes" id="UP000789920">
    <property type="component" value="Unassembled WGS sequence"/>
</dbReference>
<evidence type="ECO:0000313" key="1">
    <source>
        <dbReference type="EMBL" id="CAG8782237.1"/>
    </source>
</evidence>
<feature type="non-terminal residue" evidence="1">
    <location>
        <position position="1"/>
    </location>
</feature>
<sequence>QACERCYVSKNYDEFLNEKGVSLKKYLICQNKLKTKCLKNKVSLEPTISHTDIIETVYNFLISLNNTNDFYEEENKELYINFNIELLSFQDFLLEQKETNKENLNFEFELEKRQAKYPDLDKQRDTSTFLERYHCEETIKIEIFSKLDLIVVKYSYKMLYPRPSHIETSSKIKQFIKDNINCFFFEICYQVCETQINKYESITIQQIYYWCLVES</sequence>
<name>A0ACA9R975_9GLOM</name>
<gene>
    <name evidence="1" type="ORF">RPERSI_LOCUS17769</name>
</gene>
<evidence type="ECO:0000313" key="2">
    <source>
        <dbReference type="Proteomes" id="UP000789920"/>
    </source>
</evidence>
<dbReference type="EMBL" id="CAJVQC010045960">
    <property type="protein sequence ID" value="CAG8782237.1"/>
    <property type="molecule type" value="Genomic_DNA"/>
</dbReference>
<proteinExistence type="predicted"/>
<protein>
    <submittedName>
        <fullName evidence="1">3705_t:CDS:1</fullName>
    </submittedName>
</protein>
<accession>A0ACA9R975</accession>
<keyword evidence="2" id="KW-1185">Reference proteome</keyword>